<evidence type="ECO:0000313" key="5">
    <source>
        <dbReference type="Proteomes" id="UP001549921"/>
    </source>
</evidence>
<evidence type="ECO:0000313" key="2">
    <source>
        <dbReference type="EMBL" id="KAL0852339.1"/>
    </source>
</evidence>
<protein>
    <submittedName>
        <fullName evidence="2">Uncharacterized protein</fullName>
    </submittedName>
</protein>
<reference evidence="4 5" key="1">
    <citation type="submission" date="2024-06" db="EMBL/GenBank/DDBJ databases">
        <title>A chromosome-level genome assembly of beet webworm, Loxostege sticticalis.</title>
        <authorList>
            <person name="Zhang Y."/>
        </authorList>
    </citation>
    <scope>NUCLEOTIDE SEQUENCE [LARGE SCALE GENOMIC DNA]</scope>
    <source>
        <strain evidence="3">AQ026</strain>
        <strain evidence="2">AQ028</strain>
        <tissue evidence="2">Male pupae</tissue>
        <tissue evidence="3">Whole body</tissue>
    </source>
</reference>
<keyword evidence="4" id="KW-1185">Reference proteome</keyword>
<dbReference type="EMBL" id="JBEDNZ010000001">
    <property type="protein sequence ID" value="KAL0852339.1"/>
    <property type="molecule type" value="Genomic_DNA"/>
</dbReference>
<dbReference type="Proteomes" id="UP001549920">
    <property type="component" value="Unassembled WGS sequence"/>
</dbReference>
<name>A0ABD0TSK0_LOXSC</name>
<evidence type="ECO:0000313" key="3">
    <source>
        <dbReference type="EMBL" id="KAL0902703.1"/>
    </source>
</evidence>
<proteinExistence type="predicted"/>
<dbReference type="AlphaFoldDB" id="A0ABD0TSK0"/>
<feature type="region of interest" description="Disordered" evidence="1">
    <location>
        <begin position="90"/>
        <end position="131"/>
    </location>
</feature>
<evidence type="ECO:0000313" key="4">
    <source>
        <dbReference type="Proteomes" id="UP001549920"/>
    </source>
</evidence>
<comment type="caution">
    <text evidence="2">The sequence shown here is derived from an EMBL/GenBank/DDBJ whole genome shotgun (WGS) entry which is preliminary data.</text>
</comment>
<organism evidence="2 5">
    <name type="scientific">Loxostege sticticalis</name>
    <name type="common">Beet webworm moth</name>
    <dbReference type="NCBI Taxonomy" id="481309"/>
    <lineage>
        <taxon>Eukaryota</taxon>
        <taxon>Metazoa</taxon>
        <taxon>Ecdysozoa</taxon>
        <taxon>Arthropoda</taxon>
        <taxon>Hexapoda</taxon>
        <taxon>Insecta</taxon>
        <taxon>Pterygota</taxon>
        <taxon>Neoptera</taxon>
        <taxon>Endopterygota</taxon>
        <taxon>Lepidoptera</taxon>
        <taxon>Glossata</taxon>
        <taxon>Ditrysia</taxon>
        <taxon>Pyraloidea</taxon>
        <taxon>Crambidae</taxon>
        <taxon>Pyraustinae</taxon>
        <taxon>Loxostege</taxon>
    </lineage>
</organism>
<accession>A0ABD0TSK0</accession>
<dbReference type="Proteomes" id="UP001549921">
    <property type="component" value="Unassembled WGS sequence"/>
</dbReference>
<gene>
    <name evidence="3" type="ORF">ABMA27_000519</name>
    <name evidence="2" type="ORF">ABMA28_000542</name>
</gene>
<dbReference type="EMBL" id="JBEUOH010000001">
    <property type="protein sequence ID" value="KAL0902703.1"/>
    <property type="molecule type" value="Genomic_DNA"/>
</dbReference>
<sequence>MSHNEVLQMQDQNTAKLVMNTFYKVAGNDGVTADEITRYLQEKFGDVWRLNALTCKAEETLKRSAALGFLDRMGDRYVAKIAREMGCRRRRRRRSCGRKRRRRRSCGRRRRRRRSCGRRRRRRKRSCRCKK</sequence>
<evidence type="ECO:0000256" key="1">
    <source>
        <dbReference type="SAM" id="MobiDB-lite"/>
    </source>
</evidence>